<dbReference type="GO" id="GO:0015250">
    <property type="term" value="F:water channel activity"/>
    <property type="evidence" value="ECO:0007669"/>
    <property type="project" value="TreeGrafter"/>
</dbReference>
<feature type="transmembrane region" description="Helical" evidence="8">
    <location>
        <begin position="86"/>
        <end position="104"/>
    </location>
</feature>
<feature type="transmembrane region" description="Helical" evidence="8">
    <location>
        <begin position="116"/>
        <end position="137"/>
    </location>
</feature>
<protein>
    <submittedName>
        <fullName evidence="9">Aquaporin-like protein</fullName>
    </submittedName>
</protein>
<dbReference type="Gene3D" id="1.20.1080.10">
    <property type="entry name" value="Glycerol uptake facilitator protein"/>
    <property type="match status" value="1"/>
</dbReference>
<evidence type="ECO:0000256" key="8">
    <source>
        <dbReference type="SAM" id="Phobius"/>
    </source>
</evidence>
<evidence type="ECO:0000256" key="5">
    <source>
        <dbReference type="ARBA" id="ARBA00023136"/>
    </source>
</evidence>
<comment type="similarity">
    <text evidence="2 6">Belongs to the MIP/aquaporin (TC 1.A.8) family.</text>
</comment>
<dbReference type="InterPro" id="IPR034294">
    <property type="entry name" value="Aquaporin_transptr"/>
</dbReference>
<dbReference type="SUPFAM" id="SSF81338">
    <property type="entry name" value="Aquaporin-like"/>
    <property type="match status" value="1"/>
</dbReference>
<feature type="non-terminal residue" evidence="9">
    <location>
        <position position="1"/>
    </location>
</feature>
<evidence type="ECO:0000256" key="6">
    <source>
        <dbReference type="RuleBase" id="RU000477"/>
    </source>
</evidence>
<dbReference type="OrthoDB" id="3222at2759"/>
<dbReference type="AlphaFoldDB" id="A0A165KNY7"/>
<dbReference type="Proteomes" id="UP000077266">
    <property type="component" value="Unassembled WGS sequence"/>
</dbReference>
<keyword evidence="10" id="KW-1185">Reference proteome</keyword>
<evidence type="ECO:0000256" key="3">
    <source>
        <dbReference type="ARBA" id="ARBA00022692"/>
    </source>
</evidence>
<reference evidence="9 10" key="1">
    <citation type="journal article" date="2016" name="Mol. Biol. Evol.">
        <title>Comparative Genomics of Early-Diverging Mushroom-Forming Fungi Provides Insights into the Origins of Lignocellulose Decay Capabilities.</title>
        <authorList>
            <person name="Nagy L.G."/>
            <person name="Riley R."/>
            <person name="Tritt A."/>
            <person name="Adam C."/>
            <person name="Daum C."/>
            <person name="Floudas D."/>
            <person name="Sun H."/>
            <person name="Yadav J.S."/>
            <person name="Pangilinan J."/>
            <person name="Larsson K.H."/>
            <person name="Matsuura K."/>
            <person name="Barry K."/>
            <person name="Labutti K."/>
            <person name="Kuo R."/>
            <person name="Ohm R.A."/>
            <person name="Bhattacharya S.S."/>
            <person name="Shirouzu T."/>
            <person name="Yoshinaga Y."/>
            <person name="Martin F.M."/>
            <person name="Grigoriev I.V."/>
            <person name="Hibbett D.S."/>
        </authorList>
    </citation>
    <scope>NUCLEOTIDE SEQUENCE [LARGE SCALE GENOMIC DNA]</scope>
    <source>
        <strain evidence="9 10">HHB12029</strain>
    </source>
</reference>
<dbReference type="InterPro" id="IPR023271">
    <property type="entry name" value="Aquaporin-like"/>
</dbReference>
<dbReference type="PANTHER" id="PTHR19139">
    <property type="entry name" value="AQUAPORIN TRANSPORTER"/>
    <property type="match status" value="1"/>
</dbReference>
<evidence type="ECO:0000256" key="1">
    <source>
        <dbReference type="ARBA" id="ARBA00004141"/>
    </source>
</evidence>
<dbReference type="PRINTS" id="PR00783">
    <property type="entry name" value="MINTRINSICP"/>
</dbReference>
<dbReference type="STRING" id="1314781.A0A165KNY7"/>
<evidence type="ECO:0000256" key="4">
    <source>
        <dbReference type="ARBA" id="ARBA00022989"/>
    </source>
</evidence>
<dbReference type="InterPro" id="IPR000425">
    <property type="entry name" value="MIP"/>
</dbReference>
<evidence type="ECO:0000313" key="9">
    <source>
        <dbReference type="EMBL" id="KZV96631.1"/>
    </source>
</evidence>
<feature type="transmembrane region" description="Helical" evidence="8">
    <location>
        <begin position="157"/>
        <end position="176"/>
    </location>
</feature>
<dbReference type="GO" id="GO:0005886">
    <property type="term" value="C:plasma membrane"/>
    <property type="evidence" value="ECO:0007669"/>
    <property type="project" value="TreeGrafter"/>
</dbReference>
<keyword evidence="3 6" id="KW-0812">Transmembrane</keyword>
<evidence type="ECO:0000256" key="7">
    <source>
        <dbReference type="SAM" id="MobiDB-lite"/>
    </source>
</evidence>
<feature type="region of interest" description="Disordered" evidence="7">
    <location>
        <begin position="188"/>
        <end position="241"/>
    </location>
</feature>
<dbReference type="EMBL" id="KV425940">
    <property type="protein sequence ID" value="KZV96631.1"/>
    <property type="molecule type" value="Genomic_DNA"/>
</dbReference>
<dbReference type="PANTHER" id="PTHR19139:SF199">
    <property type="entry name" value="MIP17260P"/>
    <property type="match status" value="1"/>
</dbReference>
<proteinExistence type="inferred from homology"/>
<keyword evidence="4 8" id="KW-1133">Transmembrane helix</keyword>
<gene>
    <name evidence="9" type="ORF">EXIGLDRAFT_608930</name>
</gene>
<sequence>YVSVGFGFALVVAAWLFFRVTGALFNPNIATALLAIGVIGPLRWLLLVVAQLVGAVCATAVVQGLMPGQLQLTTVPSLGINKAQALFIEMFATTFLTFAVLMLGVEKHRTTPFAPIGVGITLFVCELWSIPLTGGAINTARAFGPAVLTGFDASHWIYWAGPTMGALLAAAVYVFAKRHRYWTLVPDQDSVDSEKSPTVPSLPLAHLSRVRPRSGTVGPRGQEDRNRQSGSAAPPRLNLDI</sequence>
<accession>A0A165KNY7</accession>
<name>A0A165KNY7_EXIGL</name>
<keyword evidence="5 8" id="KW-0472">Membrane</keyword>
<evidence type="ECO:0000256" key="2">
    <source>
        <dbReference type="ARBA" id="ARBA00006175"/>
    </source>
</evidence>
<feature type="transmembrane region" description="Helical" evidence="8">
    <location>
        <begin position="45"/>
        <end position="66"/>
    </location>
</feature>
<evidence type="ECO:0000313" key="10">
    <source>
        <dbReference type="Proteomes" id="UP000077266"/>
    </source>
</evidence>
<organism evidence="9 10">
    <name type="scientific">Exidia glandulosa HHB12029</name>
    <dbReference type="NCBI Taxonomy" id="1314781"/>
    <lineage>
        <taxon>Eukaryota</taxon>
        <taxon>Fungi</taxon>
        <taxon>Dikarya</taxon>
        <taxon>Basidiomycota</taxon>
        <taxon>Agaricomycotina</taxon>
        <taxon>Agaricomycetes</taxon>
        <taxon>Auriculariales</taxon>
        <taxon>Exidiaceae</taxon>
        <taxon>Exidia</taxon>
    </lineage>
</organism>
<keyword evidence="6" id="KW-0813">Transport</keyword>
<dbReference type="Pfam" id="PF00230">
    <property type="entry name" value="MIP"/>
    <property type="match status" value="1"/>
</dbReference>
<dbReference type="InParanoid" id="A0A165KNY7"/>
<comment type="subcellular location">
    <subcellularLocation>
        <location evidence="1">Membrane</location>
        <topology evidence="1">Multi-pass membrane protein</topology>
    </subcellularLocation>
</comment>